<sequence length="403" mass="46775">MLYFAYLNGYFYQLKRVTIKFVNADVNYCNEEIELYYINFHIYIEKRIMRTFVLLGLLSLTFAVTISNQGTLTNPTSRVERIMTKFMQLSEMSTQFNFNKLFDAIDQLSAQLKQSEVDENNLFDADFAQYVEDQAFYTDLVTFYTAEVAQHTEDLRSLNNHLESYQQQLTQRQEELDRTQKQKAQLEETIRQNEITYNKQISDFNTAIDVLDQAIQLLSGLRNPVLIQTEQDQLKTLATKLSSINLKNHRVLYQPIVDMFMQLAQNNLANQDLLKKVLSMLNGLRNSLDGGRNALTSNYNSERASNLELLESYTKKIDALVNEVIPMLQDLIANTIEQIKVKTELLNNAQTNLDEAKETLQFIEDRWVKRKAQHAALLAEYEKEQALIAQTITVLQRGGVRRQ</sequence>
<protein>
    <submittedName>
        <fullName evidence="3">Uncharacterized protein</fullName>
    </submittedName>
</protein>
<keyword evidence="2" id="KW-0812">Transmembrane</keyword>
<dbReference type="Proteomes" id="UP000000600">
    <property type="component" value="Unassembled WGS sequence"/>
</dbReference>
<feature type="coiled-coil region" evidence="1">
    <location>
        <begin position="339"/>
        <end position="366"/>
    </location>
</feature>
<dbReference type="HOGENOM" id="CLU_065476_0_0_1"/>
<proteinExistence type="predicted"/>
<keyword evidence="4" id="KW-1185">Reference proteome</keyword>
<dbReference type="AlphaFoldDB" id="A0CCJ4"/>
<dbReference type="RefSeq" id="XP_001435908.1">
    <property type="nucleotide sequence ID" value="XM_001435871.1"/>
</dbReference>
<reference evidence="3 4" key="1">
    <citation type="journal article" date="2006" name="Nature">
        <title>Global trends of whole-genome duplications revealed by the ciliate Paramecium tetraurelia.</title>
        <authorList>
            <consortium name="Genoscope"/>
            <person name="Aury J.-M."/>
            <person name="Jaillon O."/>
            <person name="Duret L."/>
            <person name="Noel B."/>
            <person name="Jubin C."/>
            <person name="Porcel B.M."/>
            <person name="Segurens B."/>
            <person name="Daubin V."/>
            <person name="Anthouard V."/>
            <person name="Aiach N."/>
            <person name="Arnaiz O."/>
            <person name="Billaut A."/>
            <person name="Beisson J."/>
            <person name="Blanc I."/>
            <person name="Bouhouche K."/>
            <person name="Camara F."/>
            <person name="Duharcourt S."/>
            <person name="Guigo R."/>
            <person name="Gogendeau D."/>
            <person name="Katinka M."/>
            <person name="Keller A.-M."/>
            <person name="Kissmehl R."/>
            <person name="Klotz C."/>
            <person name="Koll F."/>
            <person name="Le Moue A."/>
            <person name="Lepere C."/>
            <person name="Malinsky S."/>
            <person name="Nowacki M."/>
            <person name="Nowak J.K."/>
            <person name="Plattner H."/>
            <person name="Poulain J."/>
            <person name="Ruiz F."/>
            <person name="Serrano V."/>
            <person name="Zagulski M."/>
            <person name="Dessen P."/>
            <person name="Betermier M."/>
            <person name="Weissenbach J."/>
            <person name="Scarpelli C."/>
            <person name="Schachter V."/>
            <person name="Sperling L."/>
            <person name="Meyer E."/>
            <person name="Cohen J."/>
            <person name="Wincker P."/>
        </authorList>
    </citation>
    <scope>NUCLEOTIDE SEQUENCE [LARGE SCALE GENOMIC DNA]</scope>
    <source>
        <strain evidence="3 4">Stock d4-2</strain>
    </source>
</reference>
<feature type="transmembrane region" description="Helical" evidence="2">
    <location>
        <begin position="48"/>
        <end position="66"/>
    </location>
</feature>
<evidence type="ECO:0000313" key="3">
    <source>
        <dbReference type="EMBL" id="CAK68511.1"/>
    </source>
</evidence>
<organism evidence="3 4">
    <name type="scientific">Paramecium tetraurelia</name>
    <dbReference type="NCBI Taxonomy" id="5888"/>
    <lineage>
        <taxon>Eukaryota</taxon>
        <taxon>Sar</taxon>
        <taxon>Alveolata</taxon>
        <taxon>Ciliophora</taxon>
        <taxon>Intramacronucleata</taxon>
        <taxon>Oligohymenophorea</taxon>
        <taxon>Peniculida</taxon>
        <taxon>Parameciidae</taxon>
        <taxon>Paramecium</taxon>
    </lineage>
</organism>
<accession>A0CCJ4</accession>
<keyword evidence="2" id="KW-0472">Membrane</keyword>
<keyword evidence="2" id="KW-1133">Transmembrane helix</keyword>
<feature type="coiled-coil region" evidence="1">
    <location>
        <begin position="148"/>
        <end position="196"/>
    </location>
</feature>
<name>A0CCJ4_PARTE</name>
<dbReference type="EMBL" id="CT868060">
    <property type="protein sequence ID" value="CAK68511.1"/>
    <property type="molecule type" value="Genomic_DNA"/>
</dbReference>
<evidence type="ECO:0000313" key="4">
    <source>
        <dbReference type="Proteomes" id="UP000000600"/>
    </source>
</evidence>
<keyword evidence="1" id="KW-0175">Coiled coil</keyword>
<dbReference type="KEGG" id="ptm:GSPATT00037296001"/>
<dbReference type="InParanoid" id="A0CCJ4"/>
<gene>
    <name evidence="3" type="ORF">GSPATT00037296001</name>
</gene>
<dbReference type="OMA" id="INFHIYI"/>
<evidence type="ECO:0000256" key="2">
    <source>
        <dbReference type="SAM" id="Phobius"/>
    </source>
</evidence>
<evidence type="ECO:0000256" key="1">
    <source>
        <dbReference type="SAM" id="Coils"/>
    </source>
</evidence>
<dbReference type="GeneID" id="5021693"/>